<accession>A0A853I6K1</accession>
<name>A0A853I6K1_9GAMM</name>
<dbReference type="EMBL" id="JACCKB010000098">
    <property type="protein sequence ID" value="NYZ69540.1"/>
    <property type="molecule type" value="Genomic_DNA"/>
</dbReference>
<dbReference type="Gene3D" id="3.30.470.10">
    <property type="match status" value="1"/>
</dbReference>
<dbReference type="InterPro" id="IPR043132">
    <property type="entry name" value="BCAT-like_C"/>
</dbReference>
<protein>
    <submittedName>
        <fullName evidence="1">Aminotransferase class IV</fullName>
    </submittedName>
</protein>
<dbReference type="InterPro" id="IPR036038">
    <property type="entry name" value="Aminotransferase-like"/>
</dbReference>
<organism evidence="1 2">
    <name type="scientific">Spartinivicinus marinus</name>
    <dbReference type="NCBI Taxonomy" id="2994442"/>
    <lineage>
        <taxon>Bacteria</taxon>
        <taxon>Pseudomonadati</taxon>
        <taxon>Pseudomonadota</taxon>
        <taxon>Gammaproteobacteria</taxon>
        <taxon>Oceanospirillales</taxon>
        <taxon>Zooshikellaceae</taxon>
        <taxon>Spartinivicinus</taxon>
    </lineage>
</organism>
<evidence type="ECO:0000313" key="2">
    <source>
        <dbReference type="Proteomes" id="UP000569732"/>
    </source>
</evidence>
<dbReference type="InterPro" id="IPR001544">
    <property type="entry name" value="Aminotrans_IV"/>
</dbReference>
<dbReference type="SUPFAM" id="SSF56752">
    <property type="entry name" value="D-aminoacid aminotransferase-like PLP-dependent enzymes"/>
    <property type="match status" value="1"/>
</dbReference>
<dbReference type="Gene3D" id="3.20.10.10">
    <property type="entry name" value="D-amino Acid Aminotransferase, subunit A, domain 2"/>
    <property type="match status" value="1"/>
</dbReference>
<dbReference type="AlphaFoldDB" id="A0A853I6K1"/>
<keyword evidence="2" id="KW-1185">Reference proteome</keyword>
<sequence>MSRWFETIRCWDGKLYNLSYHSKRLSRTIEENFEIKSELDLKSVITVPDGCTKGVFRCRVLYEREIEKIEFVPHEYRAVNSLKLVEDDNIEYHYKCSDRSHLQVLYEQRGGCDDIVIVKNGFISDTLTANLVLYKDGQWWTPDTCLLPGTQRARLLEENIITETSITPMDLYQYDKIGLINAMQDFDNMPQIPTQNIGLCRKNYWLYASLRGMIKKPAQLEKTYSAPLYR</sequence>
<keyword evidence="1" id="KW-0032">Aminotransferase</keyword>
<dbReference type="RefSeq" id="WP_180571524.1">
    <property type="nucleotide sequence ID" value="NZ_JACCKB010000098.1"/>
</dbReference>
<comment type="caution">
    <text evidence="1">The sequence shown here is derived from an EMBL/GenBank/DDBJ whole genome shotgun (WGS) entry which is preliminary data.</text>
</comment>
<evidence type="ECO:0000313" key="1">
    <source>
        <dbReference type="EMBL" id="NYZ69540.1"/>
    </source>
</evidence>
<dbReference type="GO" id="GO:0008483">
    <property type="term" value="F:transaminase activity"/>
    <property type="evidence" value="ECO:0007669"/>
    <property type="project" value="UniProtKB-KW"/>
</dbReference>
<gene>
    <name evidence="1" type="ORF">H0A36_26340</name>
</gene>
<reference evidence="1 2" key="1">
    <citation type="submission" date="2020-07" db="EMBL/GenBank/DDBJ databases">
        <title>Endozoicomonas sp. nov., isolated from sediment.</title>
        <authorList>
            <person name="Gu T."/>
        </authorList>
    </citation>
    <scope>NUCLEOTIDE SEQUENCE [LARGE SCALE GENOMIC DNA]</scope>
    <source>
        <strain evidence="1 2">SM1973</strain>
    </source>
</reference>
<proteinExistence type="predicted"/>
<keyword evidence="1" id="KW-0808">Transferase</keyword>
<dbReference type="Proteomes" id="UP000569732">
    <property type="component" value="Unassembled WGS sequence"/>
</dbReference>
<dbReference type="InterPro" id="IPR043131">
    <property type="entry name" value="BCAT-like_N"/>
</dbReference>
<dbReference type="Pfam" id="PF01063">
    <property type="entry name" value="Aminotran_4"/>
    <property type="match status" value="1"/>
</dbReference>